<dbReference type="AlphaFoldDB" id="A0A1X0P7I5"/>
<evidence type="ECO:0000256" key="1">
    <source>
        <dbReference type="SAM" id="MobiDB-lite"/>
    </source>
</evidence>
<feature type="compositionally biased region" description="Low complexity" evidence="1">
    <location>
        <begin position="8"/>
        <end position="19"/>
    </location>
</feature>
<feature type="compositionally biased region" description="Polar residues" evidence="1">
    <location>
        <begin position="59"/>
        <end position="73"/>
    </location>
</feature>
<accession>A0A1X0P7I5</accession>
<gene>
    <name evidence="2" type="ORF">TM35_000033360</name>
</gene>
<evidence type="ECO:0000313" key="3">
    <source>
        <dbReference type="Proteomes" id="UP000192257"/>
    </source>
</evidence>
<protein>
    <submittedName>
        <fullName evidence="2">Uncharacterized protein</fullName>
    </submittedName>
</protein>
<feature type="compositionally biased region" description="Basic and acidic residues" evidence="1">
    <location>
        <begin position="122"/>
        <end position="138"/>
    </location>
</feature>
<feature type="region of interest" description="Disordered" evidence="1">
    <location>
        <begin position="59"/>
        <end position="98"/>
    </location>
</feature>
<comment type="caution">
    <text evidence="2">The sequence shown here is derived from an EMBL/GenBank/DDBJ whole genome shotgun (WGS) entry which is preliminary data.</text>
</comment>
<feature type="compositionally biased region" description="Acidic residues" evidence="1">
    <location>
        <begin position="139"/>
        <end position="154"/>
    </location>
</feature>
<evidence type="ECO:0000313" key="2">
    <source>
        <dbReference type="EMBL" id="ORC92583.1"/>
    </source>
</evidence>
<dbReference type="RefSeq" id="XP_028886649.1">
    <property type="nucleotide sequence ID" value="XM_029022103.1"/>
</dbReference>
<feature type="region of interest" description="Disordered" evidence="1">
    <location>
        <begin position="122"/>
        <end position="165"/>
    </location>
</feature>
<sequence length="165" mass="18066">MAAIPNPLSSSSDVLSSQLKGVRAEPGALVSFRDSPAFEMVMRLNQRHKGKLVAAVLTNNESCDGSKNPSDAQVSKKEDKSAVTQSSNNSGSGSAEEPRLIFVPEAYEFFLDNEMQKWLDPFHGRGETQKQKKRRCEENEYSSGDDDIMDDSDGEGMNYSSSSSC</sequence>
<organism evidence="2 3">
    <name type="scientific">Trypanosoma theileri</name>
    <dbReference type="NCBI Taxonomy" id="67003"/>
    <lineage>
        <taxon>Eukaryota</taxon>
        <taxon>Discoba</taxon>
        <taxon>Euglenozoa</taxon>
        <taxon>Kinetoplastea</taxon>
        <taxon>Metakinetoplastina</taxon>
        <taxon>Trypanosomatida</taxon>
        <taxon>Trypanosomatidae</taxon>
        <taxon>Trypanosoma</taxon>
    </lineage>
</organism>
<dbReference type="EMBL" id="NBCO01000003">
    <property type="protein sequence ID" value="ORC92583.1"/>
    <property type="molecule type" value="Genomic_DNA"/>
</dbReference>
<reference evidence="2 3" key="1">
    <citation type="submission" date="2017-03" db="EMBL/GenBank/DDBJ databases">
        <title>An alternative strategy for trypanosome survival in the mammalian bloodstream revealed through genome and transcriptome analysis of the ubiquitous bovine parasite Trypanosoma (Megatrypanum) theileri.</title>
        <authorList>
            <person name="Kelly S."/>
            <person name="Ivens A."/>
            <person name="Mott A."/>
            <person name="O'Neill E."/>
            <person name="Emms D."/>
            <person name="Macleod O."/>
            <person name="Voorheis P."/>
            <person name="Matthews J."/>
            <person name="Matthews K."/>
            <person name="Carrington M."/>
        </authorList>
    </citation>
    <scope>NUCLEOTIDE SEQUENCE [LARGE SCALE GENOMIC DNA]</scope>
    <source>
        <strain evidence="2">Edinburgh</strain>
    </source>
</reference>
<proteinExistence type="predicted"/>
<dbReference type="VEuPathDB" id="TriTrypDB:TM35_000033360"/>
<feature type="region of interest" description="Disordered" evidence="1">
    <location>
        <begin position="1"/>
        <end position="26"/>
    </location>
</feature>
<dbReference type="Proteomes" id="UP000192257">
    <property type="component" value="Unassembled WGS sequence"/>
</dbReference>
<name>A0A1X0P7I5_9TRYP</name>
<keyword evidence="3" id="KW-1185">Reference proteome</keyword>
<dbReference type="GeneID" id="39981883"/>
<dbReference type="OrthoDB" id="264696at2759"/>